<keyword evidence="2" id="KW-1185">Reference proteome</keyword>
<reference evidence="1 2" key="1">
    <citation type="journal article" date="2024" name="Plant Biotechnol. J.">
        <title>Genome and CRISPR/Cas9 system of a widespread forest tree (Populus alba) in the world.</title>
        <authorList>
            <person name="Liu Y.J."/>
            <person name="Jiang P.F."/>
            <person name="Han X.M."/>
            <person name="Li X.Y."/>
            <person name="Wang H.M."/>
            <person name="Wang Y.J."/>
            <person name="Wang X.X."/>
            <person name="Zeng Q.Y."/>
        </authorList>
    </citation>
    <scope>NUCLEOTIDE SEQUENCE [LARGE SCALE GENOMIC DNA]</scope>
    <source>
        <strain evidence="2">cv. PAL-ZL1</strain>
    </source>
</reference>
<sequence>MTWKRRHVSFLSSAHLEVLRGPVQSIMHHFINLECEKVHELDHSSLYNSGDKETLESFNIGEPSVHIEFKDPKYPKLKRWLWAETLTRSEKG</sequence>
<evidence type="ECO:0000313" key="1">
    <source>
        <dbReference type="EMBL" id="KAL3579300.1"/>
    </source>
</evidence>
<organism evidence="1 2">
    <name type="scientific">Populus alba</name>
    <name type="common">White poplar</name>
    <dbReference type="NCBI Taxonomy" id="43335"/>
    <lineage>
        <taxon>Eukaryota</taxon>
        <taxon>Viridiplantae</taxon>
        <taxon>Streptophyta</taxon>
        <taxon>Embryophyta</taxon>
        <taxon>Tracheophyta</taxon>
        <taxon>Spermatophyta</taxon>
        <taxon>Magnoliopsida</taxon>
        <taxon>eudicotyledons</taxon>
        <taxon>Gunneridae</taxon>
        <taxon>Pentapetalae</taxon>
        <taxon>rosids</taxon>
        <taxon>fabids</taxon>
        <taxon>Malpighiales</taxon>
        <taxon>Salicaceae</taxon>
        <taxon>Saliceae</taxon>
        <taxon>Populus</taxon>
    </lineage>
</organism>
<gene>
    <name evidence="1" type="ORF">D5086_020804</name>
</gene>
<dbReference type="Proteomes" id="UP000309997">
    <property type="component" value="Unassembled WGS sequence"/>
</dbReference>
<proteinExistence type="predicted"/>
<evidence type="ECO:0000313" key="2">
    <source>
        <dbReference type="Proteomes" id="UP000309997"/>
    </source>
</evidence>
<protein>
    <submittedName>
        <fullName evidence="1">Uncharacterized protein</fullName>
    </submittedName>
</protein>
<accession>A0ACC4BL95</accession>
<name>A0ACC4BL95_POPAL</name>
<dbReference type="EMBL" id="RCHU02000010">
    <property type="protein sequence ID" value="KAL3579300.1"/>
    <property type="molecule type" value="Genomic_DNA"/>
</dbReference>
<comment type="caution">
    <text evidence="1">The sequence shown here is derived from an EMBL/GenBank/DDBJ whole genome shotgun (WGS) entry which is preliminary data.</text>
</comment>